<dbReference type="PANTHER" id="PTHR35893">
    <property type="entry name" value="INNER MEMBRANE PROTEIN-RELATED"/>
    <property type="match status" value="1"/>
</dbReference>
<gene>
    <name evidence="2" type="ORF">CCO03_13725</name>
</gene>
<dbReference type="KEGG" id="cser:CCO03_13725"/>
<dbReference type="PANTHER" id="PTHR35893:SF3">
    <property type="entry name" value="INNER MEMBRANE PROTEIN"/>
    <property type="match status" value="1"/>
</dbReference>
<name>A0A1Y0EQC0_9BURK</name>
<dbReference type="Proteomes" id="UP000196138">
    <property type="component" value="Chromosome"/>
</dbReference>
<organism evidence="2 3">
    <name type="scientific">Comamonas serinivorans</name>
    <dbReference type="NCBI Taxonomy" id="1082851"/>
    <lineage>
        <taxon>Bacteria</taxon>
        <taxon>Pseudomonadati</taxon>
        <taxon>Pseudomonadota</taxon>
        <taxon>Betaproteobacteria</taxon>
        <taxon>Burkholderiales</taxon>
        <taxon>Comamonadaceae</taxon>
        <taxon>Comamonas</taxon>
    </lineage>
</organism>
<accession>A0A1Y0EQC0</accession>
<evidence type="ECO:0000313" key="2">
    <source>
        <dbReference type="EMBL" id="ARU05601.1"/>
    </source>
</evidence>
<dbReference type="OrthoDB" id="9181874at2"/>
<evidence type="ECO:0000313" key="3">
    <source>
        <dbReference type="Proteomes" id="UP000196138"/>
    </source>
</evidence>
<protein>
    <recommendedName>
        <fullName evidence="1">DUF883 domain-containing protein</fullName>
    </recommendedName>
</protein>
<keyword evidence="3" id="KW-1185">Reference proteome</keyword>
<reference evidence="2 3" key="1">
    <citation type="submission" date="2017-05" db="EMBL/GenBank/DDBJ databases">
        <authorList>
            <person name="Song R."/>
            <person name="Chenine A.L."/>
            <person name="Ruprecht R.M."/>
        </authorList>
    </citation>
    <scope>NUCLEOTIDE SEQUENCE [LARGE SCALE GENOMIC DNA]</scope>
    <source>
        <strain evidence="2 3">DSM 26136</strain>
    </source>
</reference>
<evidence type="ECO:0000259" key="1">
    <source>
        <dbReference type="Pfam" id="PF19029"/>
    </source>
</evidence>
<dbReference type="Pfam" id="PF19029">
    <property type="entry name" value="DUF883_C"/>
    <property type="match status" value="1"/>
</dbReference>
<dbReference type="RefSeq" id="WP_087281930.1">
    <property type="nucleotide sequence ID" value="NZ_CP021455.1"/>
</dbReference>
<dbReference type="EMBL" id="CP021455">
    <property type="protein sequence ID" value="ARU05601.1"/>
    <property type="molecule type" value="Genomic_DNA"/>
</dbReference>
<dbReference type="AlphaFoldDB" id="A0A1Y0EQC0"/>
<proteinExistence type="predicted"/>
<dbReference type="InterPro" id="IPR043605">
    <property type="entry name" value="DUF883_C"/>
</dbReference>
<dbReference type="GO" id="GO:0043022">
    <property type="term" value="F:ribosome binding"/>
    <property type="evidence" value="ECO:0007669"/>
    <property type="project" value="InterPro"/>
</dbReference>
<dbReference type="InterPro" id="IPR010279">
    <property type="entry name" value="YqjD/ElaB"/>
</dbReference>
<feature type="domain" description="DUF883" evidence="1">
    <location>
        <begin position="77"/>
        <end position="106"/>
    </location>
</feature>
<sequence length="106" mass="11634">MFNFRDQVADAKDATVSSLKKNIHDAEAVLDSLAASGDERFADARARMRESLRAARDTLTDAEVALRAKSREVARVTDDYVHENPYRSIGVAAAVGLLIGCLLTRR</sequence>